<keyword evidence="1" id="KW-1133">Transmembrane helix</keyword>
<evidence type="ECO:0008006" key="4">
    <source>
        <dbReference type="Google" id="ProtNLM"/>
    </source>
</evidence>
<dbReference type="EMBL" id="CAJJDN010000061">
    <property type="protein sequence ID" value="CAD8093800.1"/>
    <property type="molecule type" value="Genomic_DNA"/>
</dbReference>
<gene>
    <name evidence="2" type="ORF">PSON_ATCC_30995.1.T0610170</name>
</gene>
<accession>A0A8S1NP09</accession>
<evidence type="ECO:0000313" key="3">
    <source>
        <dbReference type="Proteomes" id="UP000692954"/>
    </source>
</evidence>
<feature type="transmembrane region" description="Helical" evidence="1">
    <location>
        <begin position="265"/>
        <end position="282"/>
    </location>
</feature>
<dbReference type="AlphaFoldDB" id="A0A8S1NP09"/>
<sequence>MAQNQDLQYFKTGIVGFVFMYSMFNFGHYFNKNRKTKNQIKKLKSYPIKSLSEIATEVQARQKSNIYFIEGIPQQGKLQSTFKKTPVILRINQKTALFSCDSFLEPRIQFDWREASTSSDYQIDKLPSFILKDQLSSQEAQISINDEVDISTALISFGFKDQKRSLSIAEHIGNFATILYSSLFRILGPASLIQVLFRDGSFKGVHIGYRDNEFGIKAEGLLSVLGQAVYDTETKKIKIINPLALTLSKNNYIYQLEKKLQENGVAINFWLIISFLSGLYISRRVYVYNKKHPEILNKIIAYFNKLFKKEQTSNIQVKPIEQQKVSLPDEKQAEINETATAFK</sequence>
<evidence type="ECO:0000256" key="1">
    <source>
        <dbReference type="SAM" id="Phobius"/>
    </source>
</evidence>
<keyword evidence="1" id="KW-0472">Membrane</keyword>
<name>A0A8S1NP09_9CILI</name>
<protein>
    <recommendedName>
        <fullName evidence="4">Transmembrane protein</fullName>
    </recommendedName>
</protein>
<proteinExistence type="predicted"/>
<feature type="transmembrane region" description="Helical" evidence="1">
    <location>
        <begin position="12"/>
        <end position="31"/>
    </location>
</feature>
<comment type="caution">
    <text evidence="2">The sequence shown here is derived from an EMBL/GenBank/DDBJ whole genome shotgun (WGS) entry which is preliminary data.</text>
</comment>
<reference evidence="2" key="1">
    <citation type="submission" date="2021-01" db="EMBL/GenBank/DDBJ databases">
        <authorList>
            <consortium name="Genoscope - CEA"/>
            <person name="William W."/>
        </authorList>
    </citation>
    <scope>NUCLEOTIDE SEQUENCE</scope>
</reference>
<keyword evidence="1" id="KW-0812">Transmembrane</keyword>
<dbReference type="OrthoDB" id="288265at2759"/>
<evidence type="ECO:0000313" key="2">
    <source>
        <dbReference type="EMBL" id="CAD8093800.1"/>
    </source>
</evidence>
<organism evidence="2 3">
    <name type="scientific">Paramecium sonneborni</name>
    <dbReference type="NCBI Taxonomy" id="65129"/>
    <lineage>
        <taxon>Eukaryota</taxon>
        <taxon>Sar</taxon>
        <taxon>Alveolata</taxon>
        <taxon>Ciliophora</taxon>
        <taxon>Intramacronucleata</taxon>
        <taxon>Oligohymenophorea</taxon>
        <taxon>Peniculida</taxon>
        <taxon>Parameciidae</taxon>
        <taxon>Paramecium</taxon>
    </lineage>
</organism>
<dbReference type="Proteomes" id="UP000692954">
    <property type="component" value="Unassembled WGS sequence"/>
</dbReference>
<keyword evidence="3" id="KW-1185">Reference proteome</keyword>